<protein>
    <submittedName>
        <fullName evidence="3">Uncharacterized protein</fullName>
    </submittedName>
</protein>
<evidence type="ECO:0000256" key="2">
    <source>
        <dbReference type="SAM" id="Phobius"/>
    </source>
</evidence>
<feature type="compositionally biased region" description="Polar residues" evidence="1">
    <location>
        <begin position="31"/>
        <end position="58"/>
    </location>
</feature>
<gene>
    <name evidence="3" type="ORF">Faunusvirus21_10</name>
</gene>
<keyword evidence="2" id="KW-1133">Transmembrane helix</keyword>
<proteinExistence type="predicted"/>
<feature type="transmembrane region" description="Helical" evidence="2">
    <location>
        <begin position="164"/>
        <end position="181"/>
    </location>
</feature>
<sequence length="248" mass="27762">MDNLLYTNSIDDNSGLQNEFGKYFDNANSILDNTNQGPQYNPNVDMTPDSGSTSISNLSQQSQHAQQAPQYNPHVDLSEPDIINQPPIVPLVQMPSQPTQETNDADANTLPELDDVFKLYFSHIKQTLFPDIGFKRYIILIVELFHILLALWILLGWMSPVTFIPYYIATCIFVLIMWEYMDDESLITTINSKISGRQNMQDLIPISATVSKITVICVLGLAIAGVVYPENSAFNLIKVAIAGLNKFN</sequence>
<feature type="region of interest" description="Disordered" evidence="1">
    <location>
        <begin position="31"/>
        <end position="76"/>
    </location>
</feature>
<evidence type="ECO:0000313" key="3">
    <source>
        <dbReference type="EMBL" id="AYV79546.1"/>
    </source>
</evidence>
<accession>A0A3G4ZXC2</accession>
<feature type="transmembrane region" description="Helical" evidence="2">
    <location>
        <begin position="137"/>
        <end position="158"/>
    </location>
</feature>
<feature type="transmembrane region" description="Helical" evidence="2">
    <location>
        <begin position="202"/>
        <end position="228"/>
    </location>
</feature>
<reference evidence="3" key="1">
    <citation type="submission" date="2018-10" db="EMBL/GenBank/DDBJ databases">
        <title>Hidden diversity of soil giant viruses.</title>
        <authorList>
            <person name="Schulz F."/>
            <person name="Alteio L."/>
            <person name="Goudeau D."/>
            <person name="Ryan E.M."/>
            <person name="Malmstrom R.R."/>
            <person name="Blanchard J."/>
            <person name="Woyke T."/>
        </authorList>
    </citation>
    <scope>NUCLEOTIDE SEQUENCE</scope>
    <source>
        <strain evidence="3">FNV1</strain>
    </source>
</reference>
<organism evidence="3">
    <name type="scientific">Faunusvirus sp</name>
    <dbReference type="NCBI Taxonomy" id="2487766"/>
    <lineage>
        <taxon>Viruses</taxon>
        <taxon>Varidnaviria</taxon>
        <taxon>Bamfordvirae</taxon>
        <taxon>Nucleocytoviricota</taxon>
        <taxon>Megaviricetes</taxon>
        <taxon>Imitervirales</taxon>
        <taxon>Mimiviridae</taxon>
    </lineage>
</organism>
<keyword evidence="2" id="KW-0472">Membrane</keyword>
<name>A0A3G4ZXC2_9VIRU</name>
<dbReference type="EMBL" id="MK072152">
    <property type="protein sequence ID" value="AYV79546.1"/>
    <property type="molecule type" value="Genomic_DNA"/>
</dbReference>
<feature type="compositionally biased region" description="Low complexity" evidence="1">
    <location>
        <begin position="59"/>
        <end position="70"/>
    </location>
</feature>
<evidence type="ECO:0000256" key="1">
    <source>
        <dbReference type="SAM" id="MobiDB-lite"/>
    </source>
</evidence>
<keyword evidence="2" id="KW-0812">Transmembrane</keyword>